<dbReference type="InterPro" id="IPR051244">
    <property type="entry name" value="TCAF"/>
</dbReference>
<comment type="caution">
    <text evidence="4">The sequence shown here is derived from an EMBL/GenBank/DDBJ whole genome shotgun (WGS) entry which is preliminary data.</text>
</comment>
<dbReference type="RefSeq" id="WP_165446474.1">
    <property type="nucleotide sequence ID" value="NZ_JAQJVI010000008.1"/>
</dbReference>
<feature type="region of interest" description="Disordered" evidence="1">
    <location>
        <begin position="89"/>
        <end position="108"/>
    </location>
</feature>
<dbReference type="InterPro" id="IPR031161">
    <property type="entry name" value="Peptidase_M60_dom"/>
</dbReference>
<dbReference type="PANTHER" id="PTHR15730">
    <property type="entry name" value="EXPERIMENTAL AUTOIMMUNE PROSTATITIS ANTIGEN 2-RELATED"/>
    <property type="match status" value="1"/>
</dbReference>
<sequence length="643" mass="71150">MNINCISAMLLGSLCSLSAFTPALAQEQTLWWRSHESKPGFVEALAEFNLSPQLLNSDPDKALTDSNDPLTPLYWIRKTLEQYTGDTSGNYKVPVTEGHTNGRNRTSMHGRHGFFTTPVFLSTSQSVEITRTPSDSNITCSAWTIPDFNVPSSLHDELRLPAAPTEYTVTYTASRNGTLLLSCQDPTRDMQNAGKMIPLHVNKGNAQHVPMFIFGITTKEEWKTTLSQQPNPSGEVLLFDGRTRFYMPAKVANRNKNIDIMRLMREHLLMTLVNDRLNGFDSQSIAAPLDLPTPGLINASYAACCSASGGQGLIKINFGGAAVPTSWGYWHEYGHMNQVGWTWGGLSEVTVNLYSVAACRRLQGSYQLKDCHPGAAYSDKTWDRESVGNYLKSGKAYNFDGAIEGGDFNRSVMFNQLAASYENLYPQLGKAFRKEFNYADNATAFNTNAKKKDWFVVNASRFSGRDLRSFFDKWGVAYSAEASKTIANMELAQPLQPVGADTRNNWAIAANSASSTHGQMQDGSAKNIAYVAYNINEGPVDLTWADSNYTKLIVPAWDQSNKISYLTFRGTRSNGGCAKRSLNSATGCAQPGYSYWNIEYHPQDNPGLKGNLRGRIQLAARDWKLPAWGAQLDIPFTVADTFQ</sequence>
<evidence type="ECO:0000313" key="4">
    <source>
        <dbReference type="EMBL" id="MDA7021970.1"/>
    </source>
</evidence>
<evidence type="ECO:0000256" key="2">
    <source>
        <dbReference type="SAM" id="SignalP"/>
    </source>
</evidence>
<accession>A0ABT4WPU8</accession>
<dbReference type="Gene3D" id="3.40.390.80">
    <property type="entry name" value="Peptidase M60, enhancin-like domain 2"/>
    <property type="match status" value="1"/>
</dbReference>
<evidence type="ECO:0000259" key="3">
    <source>
        <dbReference type="PROSITE" id="PS51723"/>
    </source>
</evidence>
<keyword evidence="2" id="KW-0732">Signal</keyword>
<protein>
    <submittedName>
        <fullName evidence="4">M60 family metallopeptidase</fullName>
    </submittedName>
</protein>
<dbReference type="InterPro" id="IPR042279">
    <property type="entry name" value="Pep_M60_3"/>
</dbReference>
<feature type="chain" id="PRO_5045564142" evidence="2">
    <location>
        <begin position="26"/>
        <end position="643"/>
    </location>
</feature>
<keyword evidence="5" id="KW-1185">Reference proteome</keyword>
<dbReference type="Proteomes" id="UP001212337">
    <property type="component" value="Unassembled WGS sequence"/>
</dbReference>
<dbReference type="Pfam" id="PF13402">
    <property type="entry name" value="Peptidase_M60"/>
    <property type="match status" value="1"/>
</dbReference>
<name>A0ABT4WPU8_PSEFR</name>
<evidence type="ECO:0000313" key="5">
    <source>
        <dbReference type="Proteomes" id="UP001212337"/>
    </source>
</evidence>
<organism evidence="4 5">
    <name type="scientific">Pseudomonas fragi</name>
    <dbReference type="NCBI Taxonomy" id="296"/>
    <lineage>
        <taxon>Bacteria</taxon>
        <taxon>Pseudomonadati</taxon>
        <taxon>Pseudomonadota</taxon>
        <taxon>Gammaproteobacteria</taxon>
        <taxon>Pseudomonadales</taxon>
        <taxon>Pseudomonadaceae</taxon>
        <taxon>Pseudomonas</taxon>
    </lineage>
</organism>
<feature type="domain" description="Peptidase M60" evidence="3">
    <location>
        <begin position="112"/>
        <end position="422"/>
    </location>
</feature>
<dbReference type="EMBL" id="JAQJVI010000008">
    <property type="protein sequence ID" value="MDA7021970.1"/>
    <property type="molecule type" value="Genomic_DNA"/>
</dbReference>
<proteinExistence type="predicted"/>
<evidence type="ECO:0000256" key="1">
    <source>
        <dbReference type="SAM" id="MobiDB-lite"/>
    </source>
</evidence>
<dbReference type="PROSITE" id="PS51723">
    <property type="entry name" value="PEPTIDASE_M60"/>
    <property type="match status" value="1"/>
</dbReference>
<dbReference type="Gene3D" id="1.10.390.30">
    <property type="entry name" value="Peptidase M60, enhancin-like domain 3"/>
    <property type="match status" value="1"/>
</dbReference>
<reference evidence="4 5" key="1">
    <citation type="submission" date="2023-01" db="EMBL/GenBank/DDBJ databases">
        <title>Effects of deletion of Siderophore biosynthase gene in Pseudomonas fragi on quorum sensing and spoliage ability.</title>
        <authorList>
            <person name="Cui F."/>
            <person name="Wang D."/>
            <person name="Liu J."/>
            <person name="Wang Q."/>
            <person name="Li T."/>
            <person name="Li J."/>
        </authorList>
    </citation>
    <scope>NUCLEOTIDE SEQUENCE [LARGE SCALE GENOMIC DNA]</scope>
    <source>
        <strain evidence="4 5">MS-10</strain>
    </source>
</reference>
<dbReference type="PANTHER" id="PTHR15730:SF5">
    <property type="entry name" value="SI:CH211-210B2.2-RELATED"/>
    <property type="match status" value="1"/>
</dbReference>
<feature type="signal peptide" evidence="2">
    <location>
        <begin position="1"/>
        <end position="25"/>
    </location>
</feature>
<dbReference type="SMART" id="SM01276">
    <property type="entry name" value="M60-like"/>
    <property type="match status" value="1"/>
</dbReference>
<gene>
    <name evidence="4" type="ORF">PI499_08750</name>
</gene>